<proteinExistence type="predicted"/>
<evidence type="ECO:0000313" key="2">
    <source>
        <dbReference type="Proteomes" id="UP000821853"/>
    </source>
</evidence>
<protein>
    <submittedName>
        <fullName evidence="1">Uncharacterized protein</fullName>
    </submittedName>
</protein>
<dbReference type="AlphaFoldDB" id="A0A9J6GDX5"/>
<dbReference type="VEuPathDB" id="VectorBase:HLOH_062619"/>
<dbReference type="Proteomes" id="UP000821853">
    <property type="component" value="Chromosome 4"/>
</dbReference>
<evidence type="ECO:0000313" key="1">
    <source>
        <dbReference type="EMBL" id="KAH9372999.1"/>
    </source>
</evidence>
<gene>
    <name evidence="1" type="ORF">HPB48_003377</name>
</gene>
<accession>A0A9J6GDX5</accession>
<comment type="caution">
    <text evidence="1">The sequence shown here is derived from an EMBL/GenBank/DDBJ whole genome shotgun (WGS) entry which is preliminary data.</text>
</comment>
<name>A0A9J6GDX5_HAELO</name>
<keyword evidence="2" id="KW-1185">Reference proteome</keyword>
<reference evidence="1 2" key="1">
    <citation type="journal article" date="2020" name="Cell">
        <title>Large-Scale Comparative Analyses of Tick Genomes Elucidate Their Genetic Diversity and Vector Capacities.</title>
        <authorList>
            <consortium name="Tick Genome and Microbiome Consortium (TIGMIC)"/>
            <person name="Jia N."/>
            <person name="Wang J."/>
            <person name="Shi W."/>
            <person name="Du L."/>
            <person name="Sun Y."/>
            <person name="Zhan W."/>
            <person name="Jiang J.F."/>
            <person name="Wang Q."/>
            <person name="Zhang B."/>
            <person name="Ji P."/>
            <person name="Bell-Sakyi L."/>
            <person name="Cui X.M."/>
            <person name="Yuan T.T."/>
            <person name="Jiang B.G."/>
            <person name="Yang W.F."/>
            <person name="Lam T.T."/>
            <person name="Chang Q.C."/>
            <person name="Ding S.J."/>
            <person name="Wang X.J."/>
            <person name="Zhu J.G."/>
            <person name="Ruan X.D."/>
            <person name="Zhao L."/>
            <person name="Wei J.T."/>
            <person name="Ye R.Z."/>
            <person name="Que T.C."/>
            <person name="Du C.H."/>
            <person name="Zhou Y.H."/>
            <person name="Cheng J.X."/>
            <person name="Dai P.F."/>
            <person name="Guo W.B."/>
            <person name="Han X.H."/>
            <person name="Huang E.J."/>
            <person name="Li L.F."/>
            <person name="Wei W."/>
            <person name="Gao Y.C."/>
            <person name="Liu J.Z."/>
            <person name="Shao H.Z."/>
            <person name="Wang X."/>
            <person name="Wang C.C."/>
            <person name="Yang T.C."/>
            <person name="Huo Q.B."/>
            <person name="Li W."/>
            <person name="Chen H.Y."/>
            <person name="Chen S.E."/>
            <person name="Zhou L.G."/>
            <person name="Ni X.B."/>
            <person name="Tian J.H."/>
            <person name="Sheng Y."/>
            <person name="Liu T."/>
            <person name="Pan Y.S."/>
            <person name="Xia L.Y."/>
            <person name="Li J."/>
            <person name="Zhao F."/>
            <person name="Cao W.C."/>
        </authorList>
    </citation>
    <scope>NUCLEOTIDE SEQUENCE [LARGE SCALE GENOMIC DNA]</scope>
    <source>
        <strain evidence="1">HaeL-2018</strain>
    </source>
</reference>
<dbReference type="InterPro" id="IPR011604">
    <property type="entry name" value="PDDEXK-like_dom_sf"/>
</dbReference>
<dbReference type="Gene3D" id="3.90.320.10">
    <property type="match status" value="1"/>
</dbReference>
<sequence length="82" mass="8916">MLLHPTDKAVSQALVYGRDHETDTVAAYVSLIRGRAVDTEVSETGLHIHEDHPYLAASPHRLVSIVAGEGLLKSSACQPRKE</sequence>
<dbReference type="EMBL" id="JABSTR010000006">
    <property type="protein sequence ID" value="KAH9372999.1"/>
    <property type="molecule type" value="Genomic_DNA"/>
</dbReference>
<organism evidence="1 2">
    <name type="scientific">Haemaphysalis longicornis</name>
    <name type="common">Bush tick</name>
    <dbReference type="NCBI Taxonomy" id="44386"/>
    <lineage>
        <taxon>Eukaryota</taxon>
        <taxon>Metazoa</taxon>
        <taxon>Ecdysozoa</taxon>
        <taxon>Arthropoda</taxon>
        <taxon>Chelicerata</taxon>
        <taxon>Arachnida</taxon>
        <taxon>Acari</taxon>
        <taxon>Parasitiformes</taxon>
        <taxon>Ixodida</taxon>
        <taxon>Ixodoidea</taxon>
        <taxon>Ixodidae</taxon>
        <taxon>Haemaphysalinae</taxon>
        <taxon>Haemaphysalis</taxon>
    </lineage>
</organism>